<dbReference type="RefSeq" id="WP_311834928.1">
    <property type="nucleotide sequence ID" value="NZ_JARQBJ010000001.1"/>
</dbReference>
<dbReference type="Proteomes" id="UP001256711">
    <property type="component" value="Unassembled WGS sequence"/>
</dbReference>
<dbReference type="EMBL" id="JARQBJ010000001">
    <property type="protein sequence ID" value="MDT2809208.1"/>
    <property type="molecule type" value="Genomic_DNA"/>
</dbReference>
<organism evidence="1 2">
    <name type="scientific">Enterococcus asini</name>
    <dbReference type="NCBI Taxonomy" id="57732"/>
    <lineage>
        <taxon>Bacteria</taxon>
        <taxon>Bacillati</taxon>
        <taxon>Bacillota</taxon>
        <taxon>Bacilli</taxon>
        <taxon>Lactobacillales</taxon>
        <taxon>Enterococcaceae</taxon>
        <taxon>Enterococcus</taxon>
    </lineage>
</organism>
<sequence>MTDLEKVQALQEKIKADEVAVADFIKYGMANKQTFYNLRDDKVNPEKMTVKTAHNLARCYDILFPSVGESRDYRWGRVIGFLDFISPLTQEERDGIQHKPNHWFLQIHKRRMDLEPKAMIDWQMELASIMDAMTEEDMTDVPLSGMYLLGEGKERYRLTGMQDAKS</sequence>
<reference evidence="1" key="1">
    <citation type="submission" date="2023-03" db="EMBL/GenBank/DDBJ databases">
        <authorList>
            <person name="Shen W."/>
            <person name="Cai J."/>
        </authorList>
    </citation>
    <scope>NUCLEOTIDE SEQUENCE</scope>
    <source>
        <strain evidence="1">B226-2</strain>
    </source>
</reference>
<protein>
    <recommendedName>
        <fullName evidence="3">XRE family transcriptional regulator</fullName>
    </recommendedName>
</protein>
<proteinExistence type="predicted"/>
<gene>
    <name evidence="1" type="ORF">P7H43_01710</name>
</gene>
<name>A0AAW8TSD2_9ENTE</name>
<comment type="caution">
    <text evidence="1">The sequence shown here is derived from an EMBL/GenBank/DDBJ whole genome shotgun (WGS) entry which is preliminary data.</text>
</comment>
<dbReference type="AlphaFoldDB" id="A0AAW8TSD2"/>
<evidence type="ECO:0000313" key="2">
    <source>
        <dbReference type="Proteomes" id="UP001256711"/>
    </source>
</evidence>
<evidence type="ECO:0008006" key="3">
    <source>
        <dbReference type="Google" id="ProtNLM"/>
    </source>
</evidence>
<accession>A0AAW8TSD2</accession>
<evidence type="ECO:0000313" key="1">
    <source>
        <dbReference type="EMBL" id="MDT2809208.1"/>
    </source>
</evidence>